<dbReference type="InterPro" id="IPR014225">
    <property type="entry name" value="Spore_II_D_firmicutes"/>
</dbReference>
<gene>
    <name evidence="3" type="ORF">SAMN04487944_11873</name>
</gene>
<dbReference type="InterPro" id="IPR013693">
    <property type="entry name" value="SpoIID/LytB_N"/>
</dbReference>
<accession>A0A1H9UNT5</accession>
<dbReference type="InterPro" id="IPR013486">
    <property type="entry name" value="SpoIID/LytB"/>
</dbReference>
<keyword evidence="4" id="KW-1185">Reference proteome</keyword>
<dbReference type="AlphaFoldDB" id="A0A1H9UNT5"/>
<dbReference type="GO" id="GO:0030288">
    <property type="term" value="C:outer membrane-bounded periplasmic space"/>
    <property type="evidence" value="ECO:0007669"/>
    <property type="project" value="TreeGrafter"/>
</dbReference>
<evidence type="ECO:0000259" key="2">
    <source>
        <dbReference type="Pfam" id="PF08486"/>
    </source>
</evidence>
<protein>
    <submittedName>
        <fullName evidence="3">Stage II sporulation protein D</fullName>
    </submittedName>
</protein>
<name>A0A1H9UNT5_9BACI</name>
<feature type="domain" description="Sporulation stage II protein D amidase enhancer LytB N-terminal" evidence="2">
    <location>
        <begin position="78"/>
        <end position="181"/>
    </location>
</feature>
<dbReference type="OrthoDB" id="9794671at2"/>
<dbReference type="STRING" id="531814.SAMN04487944_11873"/>
<evidence type="ECO:0000256" key="1">
    <source>
        <dbReference type="SAM" id="Phobius"/>
    </source>
</evidence>
<sequence length="355" mass="40133">MSKKRIKSSNINWKLLVIISSAFLLMIMFLIPTILVIPFQGNETTANSVETAANPTAPAQTTTQTLESPFHVNVLRTESNEVEQVPLEDYVVHVVASEMPADFELEALKAQALAARTYIVRYLMQETIKELPGEADVTDTVQHQVFKNNEELRQIWGSDYHWKMDKITEAVVATQGEIITYNKEPITPAFFSTSNGYTENAENYWTNELPYLKTVESPWDEELSPKFRDQIILTASEVEQKLKVNLSNNVQDFQITRTASNRVKTATIADKTFTGREVREMLNLPSNDFTITRKDDHFVFTTKGYGHGVGMSQYGANGMALEGKNYQDIITYYYKGTTIETLEQAAPTLLVQSNS</sequence>
<dbReference type="InterPro" id="IPR051922">
    <property type="entry name" value="Bact_Sporulation_Assoc"/>
</dbReference>
<keyword evidence="1" id="KW-0812">Transmembrane</keyword>
<evidence type="ECO:0000313" key="3">
    <source>
        <dbReference type="EMBL" id="SES10864.1"/>
    </source>
</evidence>
<dbReference type="RefSeq" id="WP_089742954.1">
    <property type="nucleotide sequence ID" value="NZ_FOGL01000018.1"/>
</dbReference>
<dbReference type="Pfam" id="PF08486">
    <property type="entry name" value="SpoIID"/>
    <property type="match status" value="1"/>
</dbReference>
<dbReference type="EMBL" id="FOGL01000018">
    <property type="protein sequence ID" value="SES10864.1"/>
    <property type="molecule type" value="Genomic_DNA"/>
</dbReference>
<proteinExistence type="predicted"/>
<dbReference type="PANTHER" id="PTHR30032">
    <property type="entry name" value="N-ACETYLMURAMOYL-L-ALANINE AMIDASE-RELATED"/>
    <property type="match status" value="1"/>
</dbReference>
<reference evidence="3 4" key="1">
    <citation type="submission" date="2016-10" db="EMBL/GenBank/DDBJ databases">
        <authorList>
            <person name="de Groot N.N."/>
        </authorList>
    </citation>
    <scope>NUCLEOTIDE SEQUENCE [LARGE SCALE GENOMIC DNA]</scope>
    <source>
        <strain evidence="3 4">CGMCC 1.7727</strain>
    </source>
</reference>
<evidence type="ECO:0000313" key="4">
    <source>
        <dbReference type="Proteomes" id="UP000199687"/>
    </source>
</evidence>
<dbReference type="NCBIfam" id="TIGR02669">
    <property type="entry name" value="SpoIID_LytB"/>
    <property type="match status" value="1"/>
</dbReference>
<organism evidence="3 4">
    <name type="scientific">Gracilibacillus ureilyticus</name>
    <dbReference type="NCBI Taxonomy" id="531814"/>
    <lineage>
        <taxon>Bacteria</taxon>
        <taxon>Bacillati</taxon>
        <taxon>Bacillota</taxon>
        <taxon>Bacilli</taxon>
        <taxon>Bacillales</taxon>
        <taxon>Bacillaceae</taxon>
        <taxon>Gracilibacillus</taxon>
    </lineage>
</organism>
<dbReference type="PANTHER" id="PTHR30032:SF4">
    <property type="entry name" value="AMIDASE ENHANCER"/>
    <property type="match status" value="1"/>
</dbReference>
<feature type="transmembrane region" description="Helical" evidence="1">
    <location>
        <begin position="12"/>
        <end position="39"/>
    </location>
</feature>
<keyword evidence="1" id="KW-0472">Membrane</keyword>
<dbReference type="GO" id="GO:0030435">
    <property type="term" value="P:sporulation resulting in formation of a cellular spore"/>
    <property type="evidence" value="ECO:0007669"/>
    <property type="project" value="InterPro"/>
</dbReference>
<dbReference type="NCBIfam" id="TIGR02870">
    <property type="entry name" value="spore_II_D"/>
    <property type="match status" value="1"/>
</dbReference>
<dbReference type="Proteomes" id="UP000199687">
    <property type="component" value="Unassembled WGS sequence"/>
</dbReference>
<keyword evidence="1" id="KW-1133">Transmembrane helix</keyword>